<feature type="compositionally biased region" description="Basic and acidic residues" evidence="1">
    <location>
        <begin position="89"/>
        <end position="105"/>
    </location>
</feature>
<keyword evidence="2" id="KW-1133">Transmembrane helix</keyword>
<feature type="compositionally biased region" description="Polar residues" evidence="1">
    <location>
        <begin position="68"/>
        <end position="84"/>
    </location>
</feature>
<keyword evidence="2" id="KW-0812">Transmembrane</keyword>
<gene>
    <name evidence="3" type="ORF">NDN08_007110</name>
</gene>
<evidence type="ECO:0008006" key="5">
    <source>
        <dbReference type="Google" id="ProtNLM"/>
    </source>
</evidence>
<organism evidence="3 4">
    <name type="scientific">Rhodosorus marinus</name>
    <dbReference type="NCBI Taxonomy" id="101924"/>
    <lineage>
        <taxon>Eukaryota</taxon>
        <taxon>Rhodophyta</taxon>
        <taxon>Stylonematophyceae</taxon>
        <taxon>Stylonematales</taxon>
        <taxon>Stylonemataceae</taxon>
        <taxon>Rhodosorus</taxon>
    </lineage>
</organism>
<accession>A0AAV8UIJ5</accession>
<keyword evidence="2" id="KW-0472">Membrane</keyword>
<name>A0AAV8UIJ5_9RHOD</name>
<comment type="caution">
    <text evidence="3">The sequence shown here is derived from an EMBL/GenBank/DDBJ whole genome shotgun (WGS) entry which is preliminary data.</text>
</comment>
<dbReference type="Gene3D" id="3.40.50.300">
    <property type="entry name" value="P-loop containing nucleotide triphosphate hydrolases"/>
    <property type="match status" value="1"/>
</dbReference>
<protein>
    <recommendedName>
        <fullName evidence="5">Sulfotransferase domain-containing protein</fullName>
    </recommendedName>
</protein>
<feature type="region of interest" description="Disordered" evidence="1">
    <location>
        <begin position="55"/>
        <end position="105"/>
    </location>
</feature>
<reference evidence="3 4" key="1">
    <citation type="journal article" date="2023" name="Nat. Commun.">
        <title>Origin of minicircular mitochondrial genomes in red algae.</title>
        <authorList>
            <person name="Lee Y."/>
            <person name="Cho C.H."/>
            <person name="Lee Y.M."/>
            <person name="Park S.I."/>
            <person name="Yang J.H."/>
            <person name="West J.A."/>
            <person name="Bhattacharya D."/>
            <person name="Yoon H.S."/>
        </authorList>
    </citation>
    <scope>NUCLEOTIDE SEQUENCE [LARGE SCALE GENOMIC DNA]</scope>
    <source>
        <strain evidence="3 4">CCMP1338</strain>
        <tissue evidence="3">Whole cell</tissue>
    </source>
</reference>
<dbReference type="EMBL" id="JAMWBK010000011">
    <property type="protein sequence ID" value="KAJ8901261.1"/>
    <property type="molecule type" value="Genomic_DNA"/>
</dbReference>
<evidence type="ECO:0000313" key="3">
    <source>
        <dbReference type="EMBL" id="KAJ8901261.1"/>
    </source>
</evidence>
<dbReference type="InterPro" id="IPR027417">
    <property type="entry name" value="P-loop_NTPase"/>
</dbReference>
<proteinExistence type="predicted"/>
<evidence type="ECO:0000313" key="4">
    <source>
        <dbReference type="Proteomes" id="UP001157974"/>
    </source>
</evidence>
<keyword evidence="4" id="KW-1185">Reference proteome</keyword>
<dbReference type="AlphaFoldDB" id="A0AAV8UIJ5"/>
<dbReference type="Proteomes" id="UP001157974">
    <property type="component" value="Unassembled WGS sequence"/>
</dbReference>
<evidence type="ECO:0000256" key="1">
    <source>
        <dbReference type="SAM" id="MobiDB-lite"/>
    </source>
</evidence>
<evidence type="ECO:0000256" key="2">
    <source>
        <dbReference type="SAM" id="Phobius"/>
    </source>
</evidence>
<feature type="transmembrane region" description="Helical" evidence="2">
    <location>
        <begin position="12"/>
        <end position="32"/>
    </location>
</feature>
<sequence length="468" mass="53388">MAEFNLANILRQWKFLLVAAAVALLVFLLVAFNRPRDESNWVDVDYLGMSGSGATVAGRDTKADKSANDASGNFRNIPNLSENPNDAEDNWRKIPDRTEDPAEDGMKFVYTPPEDLHHDREPTMEELQEEFSVLSTSIPKCNKKKEAKSFIMIMTAHAGSTAIISKLVQHSGIFWDSNLIDKFEPLHQEKFTEDLPAGRQWVRDYFTTGIKTGQIPGFKMSILPILKEPEEWKQIIKDFDTKIIFNYRRDYLKRAIGLYSSEYLGDRTSIGGINISNDHTVADNRCAFGVGCSFEVKDMSDLHCILTRSWKTTKYKRDGVKELTNDCALEVPYEDFLYHEDATHHQILTYLGLKIEDPPSLRAKATSDNLCTVVENFAELCEAYGDCEEWNYSLWDENSECNCNNYEYKSRGGPGKNPLCNLLPPARSPHRCYGICEHCPETLENRKGNPDWPFVGKYELEPEKKKSK</sequence>